<comment type="caution">
    <text evidence="1">The sequence shown here is derived from an EMBL/GenBank/DDBJ whole genome shotgun (WGS) entry which is preliminary data.</text>
</comment>
<accession>A0ABD4PNY2</accession>
<dbReference type="Proteomes" id="UP000615017">
    <property type="component" value="Unassembled WGS sequence"/>
</dbReference>
<feature type="non-terminal residue" evidence="1">
    <location>
        <position position="1"/>
    </location>
</feature>
<dbReference type="EMBL" id="JAETYZ010000182">
    <property type="protein sequence ID" value="MBL6237654.1"/>
    <property type="molecule type" value="Genomic_DNA"/>
</dbReference>
<name>A0ABD4PNY2_ECOLX</name>
<dbReference type="InterPro" id="IPR036733">
    <property type="entry name" value="B_transposit_C_sf"/>
</dbReference>
<gene>
    <name evidence="1" type="ORF">JNA65_27970</name>
</gene>
<dbReference type="AlphaFoldDB" id="A0ABD4PNY2"/>
<sequence>TASGEGAALTEKHINAAFKEVYTNPELLSQV</sequence>
<evidence type="ECO:0000313" key="1">
    <source>
        <dbReference type="EMBL" id="MBL6237654.1"/>
    </source>
</evidence>
<organism evidence="1 2">
    <name type="scientific">Escherichia coli</name>
    <dbReference type="NCBI Taxonomy" id="562"/>
    <lineage>
        <taxon>Bacteria</taxon>
        <taxon>Pseudomonadati</taxon>
        <taxon>Pseudomonadota</taxon>
        <taxon>Gammaproteobacteria</taxon>
        <taxon>Enterobacterales</taxon>
        <taxon>Enterobacteriaceae</taxon>
        <taxon>Escherichia</taxon>
    </lineage>
</organism>
<evidence type="ECO:0000313" key="2">
    <source>
        <dbReference type="Proteomes" id="UP000615017"/>
    </source>
</evidence>
<protein>
    <submittedName>
        <fullName evidence="1">Transcriptional regulator</fullName>
    </submittedName>
</protein>
<dbReference type="SUPFAM" id="SSF47681">
    <property type="entry name" value="C-terminal domain of B transposition protein"/>
    <property type="match status" value="1"/>
</dbReference>
<proteinExistence type="predicted"/>
<reference evidence="1 2" key="1">
    <citation type="submission" date="2021-01" db="EMBL/GenBank/DDBJ databases">
        <title>Genomes of Escherichia coli STEC strains from raw meat-based diets for companion animals.</title>
        <authorList>
            <person name="Stevens M.J.A."/>
            <person name="Stephan R."/>
        </authorList>
    </citation>
    <scope>NUCLEOTIDE SEQUENCE [LARGE SCALE GENOMIC DNA]</scope>
    <source>
        <strain evidence="1 2">LSC1-58</strain>
    </source>
</reference>